<evidence type="ECO:0000313" key="8">
    <source>
        <dbReference type="EMBL" id="OSQ44099.1"/>
    </source>
</evidence>
<feature type="transmembrane region" description="Helical" evidence="7">
    <location>
        <begin position="248"/>
        <end position="269"/>
    </location>
</feature>
<sequence length="458" mass="49345">MAVQHNDDLTTGSMLTHYLNLAIPAALGMLFSTLYNVVDVYFAGQLSTEAQAGLAIGFQAFFIMMAVGFGLGSALSALVSNAKGEKNTKATRSLAAQGLSFGVIATAVLMVAGWFGGPYLIALVSEPGGYRDAALGYFRLLILALPGFLLAYGGNGILQAHGDTRSMQRALMVAFFANIVLNPLMMYGIPGIWSGLGFNGIAVATVISQTGVMAFIVSRIFKLNMMERVRREEFVPDLACYRAIVGQMLPASTALIVMFVSGFVVQFALKNFGEHAIAAYGVALRIEQILLLPVLGMTGALLPIAGQNFGARQYDRVREAVFFCWKLGFAISAIAMPILWFGGSYAMRPFTSDPDVIAVGASYLLVDGFLFPIYMMLFSINSLLQALKRPIYTLWISIYRQGFGVAFFIWVFIALLGFDVWGVWLGIATAVSTGWVMALIVAARVSQAAIGGLRPVRA</sequence>
<keyword evidence="5 7" id="KW-1133">Transmembrane helix</keyword>
<dbReference type="PIRSF" id="PIRSF006603">
    <property type="entry name" value="DinF"/>
    <property type="match status" value="1"/>
</dbReference>
<dbReference type="Pfam" id="PF01554">
    <property type="entry name" value="MatE"/>
    <property type="match status" value="2"/>
</dbReference>
<feature type="transmembrane region" description="Helical" evidence="7">
    <location>
        <begin position="421"/>
        <end position="445"/>
    </location>
</feature>
<dbReference type="NCBIfam" id="TIGR00797">
    <property type="entry name" value="matE"/>
    <property type="match status" value="1"/>
</dbReference>
<accession>A0A1X4NBS9</accession>
<organism evidence="8 9">
    <name type="scientific">Marivita geojedonensis</name>
    <dbReference type="NCBI Taxonomy" id="1123756"/>
    <lineage>
        <taxon>Bacteria</taxon>
        <taxon>Pseudomonadati</taxon>
        <taxon>Pseudomonadota</taxon>
        <taxon>Alphaproteobacteria</taxon>
        <taxon>Rhodobacterales</taxon>
        <taxon>Roseobacteraceae</taxon>
        <taxon>Marivita</taxon>
    </lineage>
</organism>
<dbReference type="PANTHER" id="PTHR43549:SF3">
    <property type="entry name" value="MULTIDRUG RESISTANCE PROTEIN YPNP-RELATED"/>
    <property type="match status" value="1"/>
</dbReference>
<protein>
    <submittedName>
        <fullName evidence="8">Multidrug transporter MATE</fullName>
    </submittedName>
</protein>
<evidence type="ECO:0000256" key="1">
    <source>
        <dbReference type="ARBA" id="ARBA00004429"/>
    </source>
</evidence>
<evidence type="ECO:0000256" key="6">
    <source>
        <dbReference type="ARBA" id="ARBA00023136"/>
    </source>
</evidence>
<dbReference type="STRING" id="1123756.MGEO_19285"/>
<dbReference type="GO" id="GO:0005886">
    <property type="term" value="C:plasma membrane"/>
    <property type="evidence" value="ECO:0007669"/>
    <property type="project" value="UniProtKB-SubCell"/>
</dbReference>
<dbReference type="EMBL" id="JFKC01000032">
    <property type="protein sequence ID" value="OSQ44099.1"/>
    <property type="molecule type" value="Genomic_DNA"/>
</dbReference>
<keyword evidence="6 7" id="KW-0472">Membrane</keyword>
<feature type="transmembrane region" description="Helical" evidence="7">
    <location>
        <begin position="18"/>
        <end position="38"/>
    </location>
</feature>
<feature type="transmembrane region" description="Helical" evidence="7">
    <location>
        <begin position="170"/>
        <end position="189"/>
    </location>
</feature>
<keyword evidence="4 7" id="KW-0812">Transmembrane</keyword>
<gene>
    <name evidence="8" type="ORF">MGEO_19285</name>
</gene>
<dbReference type="AlphaFoldDB" id="A0A1X4NBS9"/>
<dbReference type="InterPro" id="IPR052031">
    <property type="entry name" value="Membrane_Transporter-Flippase"/>
</dbReference>
<keyword evidence="2" id="KW-0813">Transport</keyword>
<dbReference type="GO" id="GO:0015297">
    <property type="term" value="F:antiporter activity"/>
    <property type="evidence" value="ECO:0007669"/>
    <property type="project" value="InterPro"/>
</dbReference>
<comment type="caution">
    <text evidence="8">The sequence shown here is derived from an EMBL/GenBank/DDBJ whole genome shotgun (WGS) entry which is preliminary data.</text>
</comment>
<name>A0A1X4NBS9_9RHOB</name>
<feature type="transmembrane region" description="Helical" evidence="7">
    <location>
        <begin position="289"/>
        <end position="309"/>
    </location>
</feature>
<proteinExistence type="predicted"/>
<reference evidence="8 9" key="1">
    <citation type="submission" date="2014-03" db="EMBL/GenBank/DDBJ databases">
        <title>The draft genome sequence of Marivita geojedonensis KCTC 23882.</title>
        <authorList>
            <person name="Lai Q."/>
            <person name="Shao Z."/>
        </authorList>
    </citation>
    <scope>NUCLEOTIDE SEQUENCE [LARGE SCALE GENOMIC DNA]</scope>
    <source>
        <strain evidence="8 9">DPG-138</strain>
    </source>
</reference>
<evidence type="ECO:0000256" key="4">
    <source>
        <dbReference type="ARBA" id="ARBA00022692"/>
    </source>
</evidence>
<keyword evidence="9" id="KW-1185">Reference proteome</keyword>
<evidence type="ECO:0000256" key="7">
    <source>
        <dbReference type="SAM" id="Phobius"/>
    </source>
</evidence>
<keyword evidence="3" id="KW-1003">Cell membrane</keyword>
<feature type="transmembrane region" description="Helical" evidence="7">
    <location>
        <begin position="361"/>
        <end position="380"/>
    </location>
</feature>
<dbReference type="GO" id="GO:0042910">
    <property type="term" value="F:xenobiotic transmembrane transporter activity"/>
    <property type="evidence" value="ECO:0007669"/>
    <property type="project" value="InterPro"/>
</dbReference>
<feature type="transmembrane region" description="Helical" evidence="7">
    <location>
        <begin position="58"/>
        <end position="82"/>
    </location>
</feature>
<comment type="subcellular location">
    <subcellularLocation>
        <location evidence="1">Cell inner membrane</location>
        <topology evidence="1">Multi-pass membrane protein</topology>
    </subcellularLocation>
</comment>
<feature type="transmembrane region" description="Helical" evidence="7">
    <location>
        <begin position="201"/>
        <end position="221"/>
    </location>
</feature>
<dbReference type="PANTHER" id="PTHR43549">
    <property type="entry name" value="MULTIDRUG RESISTANCE PROTEIN YPNP-RELATED"/>
    <property type="match status" value="1"/>
</dbReference>
<dbReference type="InterPro" id="IPR048279">
    <property type="entry name" value="MdtK-like"/>
</dbReference>
<dbReference type="CDD" id="cd13145">
    <property type="entry name" value="MATE_like_5"/>
    <property type="match status" value="1"/>
</dbReference>
<feature type="transmembrane region" description="Helical" evidence="7">
    <location>
        <begin position="94"/>
        <end position="116"/>
    </location>
</feature>
<dbReference type="Proteomes" id="UP000193926">
    <property type="component" value="Unassembled WGS sequence"/>
</dbReference>
<dbReference type="InterPro" id="IPR002528">
    <property type="entry name" value="MATE_fam"/>
</dbReference>
<feature type="transmembrane region" description="Helical" evidence="7">
    <location>
        <begin position="321"/>
        <end position="341"/>
    </location>
</feature>
<evidence type="ECO:0000313" key="9">
    <source>
        <dbReference type="Proteomes" id="UP000193926"/>
    </source>
</evidence>
<evidence type="ECO:0000256" key="5">
    <source>
        <dbReference type="ARBA" id="ARBA00022989"/>
    </source>
</evidence>
<dbReference type="RefSeq" id="WP_408607530.1">
    <property type="nucleotide sequence ID" value="NZ_JFKC01000032.1"/>
</dbReference>
<feature type="transmembrane region" description="Helical" evidence="7">
    <location>
        <begin position="392"/>
        <end position="415"/>
    </location>
</feature>
<evidence type="ECO:0000256" key="3">
    <source>
        <dbReference type="ARBA" id="ARBA00022475"/>
    </source>
</evidence>
<feature type="transmembrane region" description="Helical" evidence="7">
    <location>
        <begin position="136"/>
        <end position="158"/>
    </location>
</feature>
<evidence type="ECO:0000256" key="2">
    <source>
        <dbReference type="ARBA" id="ARBA00022448"/>
    </source>
</evidence>